<evidence type="ECO:0000259" key="7">
    <source>
        <dbReference type="PROSITE" id="PS50089"/>
    </source>
</evidence>
<evidence type="ECO:0000313" key="11">
    <source>
        <dbReference type="Proteomes" id="UP000516260"/>
    </source>
</evidence>
<dbReference type="PANTHER" id="PTHR25465">
    <property type="entry name" value="B-BOX DOMAIN CONTAINING"/>
    <property type="match status" value="1"/>
</dbReference>
<dbReference type="InterPro" id="IPR017907">
    <property type="entry name" value="Znf_RING_CS"/>
</dbReference>
<dbReference type="SUPFAM" id="SSF57845">
    <property type="entry name" value="B-box zinc-binding domain"/>
    <property type="match status" value="1"/>
</dbReference>
<dbReference type="Pfam" id="PF00622">
    <property type="entry name" value="SPRY"/>
    <property type="match status" value="1"/>
</dbReference>
<reference evidence="10 11" key="1">
    <citation type="submission" date="2019-04" db="EMBL/GenBank/DDBJ databases">
        <title>The sequence and de novo assembly of Takifugu bimaculatus genome using PacBio and Hi-C technologies.</title>
        <authorList>
            <person name="Xu P."/>
            <person name="Liu B."/>
            <person name="Zhou Z."/>
        </authorList>
    </citation>
    <scope>NUCLEOTIDE SEQUENCE [LARGE SCALE GENOMIC DNA]</scope>
    <source>
        <strain evidence="10">TB-2018</strain>
        <tissue evidence="10">Muscle</tissue>
    </source>
</reference>
<comment type="caution">
    <text evidence="10">The sequence shown here is derived from an EMBL/GenBank/DDBJ whole genome shotgun (WGS) entry which is preliminary data.</text>
</comment>
<dbReference type="InterPro" id="IPR006574">
    <property type="entry name" value="PRY"/>
</dbReference>
<dbReference type="PRINTS" id="PR01407">
    <property type="entry name" value="BUTYPHLNCDUF"/>
</dbReference>
<evidence type="ECO:0000259" key="9">
    <source>
        <dbReference type="PROSITE" id="PS50188"/>
    </source>
</evidence>
<dbReference type="CDD" id="cd19802">
    <property type="entry name" value="Bbox1_TRIM8-like"/>
    <property type="match status" value="1"/>
</dbReference>
<dbReference type="InterPro" id="IPR000315">
    <property type="entry name" value="Znf_B-box"/>
</dbReference>
<dbReference type="InterPro" id="IPR013320">
    <property type="entry name" value="ConA-like_dom_sf"/>
</dbReference>
<dbReference type="Pfam" id="PF00643">
    <property type="entry name" value="zf-B_box"/>
    <property type="match status" value="1"/>
</dbReference>
<dbReference type="GO" id="GO:0008270">
    <property type="term" value="F:zinc ion binding"/>
    <property type="evidence" value="ECO:0007669"/>
    <property type="project" value="UniProtKB-KW"/>
</dbReference>
<keyword evidence="11" id="KW-1185">Reference proteome</keyword>
<dbReference type="InterPro" id="IPR051051">
    <property type="entry name" value="E3_ubiq-ligase_TRIM/RNF"/>
</dbReference>
<dbReference type="PROSITE" id="PS00518">
    <property type="entry name" value="ZF_RING_1"/>
    <property type="match status" value="1"/>
</dbReference>
<evidence type="ECO:0000259" key="8">
    <source>
        <dbReference type="PROSITE" id="PS50119"/>
    </source>
</evidence>
<proteinExistence type="predicted"/>
<dbReference type="SMART" id="SM00449">
    <property type="entry name" value="SPRY"/>
    <property type="match status" value="1"/>
</dbReference>
<evidence type="ECO:0000256" key="2">
    <source>
        <dbReference type="ARBA" id="ARBA00022723"/>
    </source>
</evidence>
<keyword evidence="3 6" id="KW-0863">Zinc-finger</keyword>
<dbReference type="InterPro" id="IPR001870">
    <property type="entry name" value="B30.2/SPRY"/>
</dbReference>
<dbReference type="InterPro" id="IPR043136">
    <property type="entry name" value="B30.2/SPRY_sf"/>
</dbReference>
<keyword evidence="2" id="KW-0479">Metal-binding</keyword>
<dbReference type="InterPro" id="IPR013083">
    <property type="entry name" value="Znf_RING/FYVE/PHD"/>
</dbReference>
<evidence type="ECO:0000256" key="1">
    <source>
        <dbReference type="ARBA" id="ARBA00022588"/>
    </source>
</evidence>
<dbReference type="GO" id="GO:0005737">
    <property type="term" value="C:cytoplasm"/>
    <property type="evidence" value="ECO:0007669"/>
    <property type="project" value="UniProtKB-ARBA"/>
</dbReference>
<keyword evidence="4" id="KW-0862">Zinc</keyword>
<evidence type="ECO:0000313" key="10">
    <source>
        <dbReference type="EMBL" id="TNM98088.1"/>
    </source>
</evidence>
<sequence length="510" mass="57533">MASLEVELTCSVCRDVFSQAHPLPCGHSFCPTCVREAWSVLAEGRSRFVCPQCQEEHGEVLCDCCPDGADEGEPSLAVKTCLRCEVSLCADHLQPHLERPAFSSHLLVDPLGDLSHRRCPEHAEILRYYCTDDRLYMCGDCLLEGGHAQHKVKALRQVEEELKVILQSLLSKADGKLKDGEKILKDFENVDSATADSLKQDDSQVDQLGSDLQLQVQNLVLALRDITKKERKQLLERVHEDCCRVREDMSQTLSIQHYLASLLAETDPFLLIWAFQSDDTKLLADLNSPLFVPEPISLDRKHILEDIEHKYRDFIAAALRCLTELKRELLTSPLTLDTNTAHPLLSISDDLRSVVRVRHRLPCPAHPERFDHWPQVLTVQTFSSGTHYWELEAEGFWDIGLCYRSIGRKGKEGNTFGINKFSWSLTQQHDRKLAAWHNRRKTRLLHRMASNRVGVAVDYSAGTINFSEVGASGGLTHLHTFTAAFTQPLCLGFGLYKAELNSRVAIVTKT</sequence>
<dbReference type="AlphaFoldDB" id="A0A4Z2C236"/>
<dbReference type="InterPro" id="IPR001841">
    <property type="entry name" value="Znf_RING"/>
</dbReference>
<dbReference type="InterPro" id="IPR003877">
    <property type="entry name" value="SPRY_dom"/>
</dbReference>
<evidence type="ECO:0000256" key="5">
    <source>
        <dbReference type="ARBA" id="ARBA00022859"/>
    </source>
</evidence>
<dbReference type="InterPro" id="IPR024329">
    <property type="entry name" value="Amyloid_glyco_E2_domain"/>
</dbReference>
<dbReference type="SMART" id="SM00184">
    <property type="entry name" value="RING"/>
    <property type="match status" value="1"/>
</dbReference>
<dbReference type="Pfam" id="PF12925">
    <property type="entry name" value="APP_E2"/>
    <property type="match status" value="1"/>
</dbReference>
<feature type="domain" description="B box-type" evidence="8">
    <location>
        <begin position="114"/>
        <end position="155"/>
    </location>
</feature>
<dbReference type="SUPFAM" id="SSF49899">
    <property type="entry name" value="Concanavalin A-like lectins/glucanases"/>
    <property type="match status" value="1"/>
</dbReference>
<dbReference type="Pfam" id="PF13445">
    <property type="entry name" value="zf-RING_UBOX"/>
    <property type="match status" value="1"/>
</dbReference>
<feature type="domain" description="B30.2/SPRY" evidence="9">
    <location>
        <begin position="314"/>
        <end position="510"/>
    </location>
</feature>
<dbReference type="SMART" id="SM00336">
    <property type="entry name" value="BBOX"/>
    <property type="match status" value="1"/>
</dbReference>
<dbReference type="SMART" id="SM00589">
    <property type="entry name" value="PRY"/>
    <property type="match status" value="1"/>
</dbReference>
<keyword evidence="5" id="KW-0391">Immunity</keyword>
<dbReference type="SUPFAM" id="SSF57850">
    <property type="entry name" value="RING/U-box"/>
    <property type="match status" value="1"/>
</dbReference>
<dbReference type="PROSITE" id="PS50089">
    <property type="entry name" value="ZF_RING_2"/>
    <property type="match status" value="1"/>
</dbReference>
<evidence type="ECO:0000256" key="4">
    <source>
        <dbReference type="ARBA" id="ARBA00022833"/>
    </source>
</evidence>
<dbReference type="EMBL" id="SWLE01000007">
    <property type="protein sequence ID" value="TNM98088.1"/>
    <property type="molecule type" value="Genomic_DNA"/>
</dbReference>
<name>A0A4Z2C236_9TELE</name>
<dbReference type="Proteomes" id="UP000516260">
    <property type="component" value="Chromosome 15"/>
</dbReference>
<organism evidence="10 11">
    <name type="scientific">Takifugu bimaculatus</name>
    <dbReference type="NCBI Taxonomy" id="433685"/>
    <lineage>
        <taxon>Eukaryota</taxon>
        <taxon>Metazoa</taxon>
        <taxon>Chordata</taxon>
        <taxon>Craniata</taxon>
        <taxon>Vertebrata</taxon>
        <taxon>Euteleostomi</taxon>
        <taxon>Actinopterygii</taxon>
        <taxon>Neopterygii</taxon>
        <taxon>Teleostei</taxon>
        <taxon>Neoteleostei</taxon>
        <taxon>Acanthomorphata</taxon>
        <taxon>Eupercaria</taxon>
        <taxon>Tetraodontiformes</taxon>
        <taxon>Tetradontoidea</taxon>
        <taxon>Tetraodontidae</taxon>
        <taxon>Takifugu</taxon>
    </lineage>
</organism>
<feature type="domain" description="RING-type" evidence="7">
    <location>
        <begin position="10"/>
        <end position="54"/>
    </location>
</feature>
<dbReference type="GO" id="GO:0045087">
    <property type="term" value="P:innate immune response"/>
    <property type="evidence" value="ECO:0007669"/>
    <property type="project" value="UniProtKB-KW"/>
</dbReference>
<dbReference type="Gene3D" id="3.30.160.60">
    <property type="entry name" value="Classic Zinc Finger"/>
    <property type="match status" value="1"/>
</dbReference>
<dbReference type="PANTHER" id="PTHR25465:SF73">
    <property type="entry name" value="E3 UBIQUITIN_ISG15 LIGASE TRIM25 ISOFORM X1"/>
    <property type="match status" value="1"/>
</dbReference>
<dbReference type="PROSITE" id="PS50119">
    <property type="entry name" value="ZF_BBOX"/>
    <property type="match status" value="1"/>
</dbReference>
<dbReference type="InterPro" id="IPR003879">
    <property type="entry name" value="Butyrophylin_SPRY"/>
</dbReference>
<protein>
    <submittedName>
        <fullName evidence="10">Uncharacterized protein</fullName>
    </submittedName>
</protein>
<dbReference type="Gene3D" id="3.30.40.10">
    <property type="entry name" value="Zinc/RING finger domain, C3HC4 (zinc finger)"/>
    <property type="match status" value="1"/>
</dbReference>
<evidence type="ECO:0000256" key="3">
    <source>
        <dbReference type="ARBA" id="ARBA00022771"/>
    </source>
</evidence>
<dbReference type="Pfam" id="PF13765">
    <property type="entry name" value="PRY"/>
    <property type="match status" value="1"/>
</dbReference>
<keyword evidence="1" id="KW-0399">Innate immunity</keyword>
<dbReference type="InterPro" id="IPR027370">
    <property type="entry name" value="Znf-RING_euk"/>
</dbReference>
<evidence type="ECO:0000256" key="6">
    <source>
        <dbReference type="PROSITE-ProRule" id="PRU00024"/>
    </source>
</evidence>
<dbReference type="PROSITE" id="PS50188">
    <property type="entry name" value="B302_SPRY"/>
    <property type="match status" value="1"/>
</dbReference>
<gene>
    <name evidence="10" type="ORF">fugu_014334</name>
</gene>
<accession>A0A4Z2C236</accession>
<dbReference type="Gene3D" id="2.60.120.920">
    <property type="match status" value="1"/>
</dbReference>